<evidence type="ECO:0008006" key="5">
    <source>
        <dbReference type="Google" id="ProtNLM"/>
    </source>
</evidence>
<evidence type="ECO:0000313" key="3">
    <source>
        <dbReference type="EMBL" id="SDY12802.1"/>
    </source>
</evidence>
<keyword evidence="2" id="KW-0732">Signal</keyword>
<dbReference type="AlphaFoldDB" id="A0A1H3HBF0"/>
<feature type="compositionally biased region" description="Gly residues" evidence="1">
    <location>
        <begin position="195"/>
        <end position="210"/>
    </location>
</feature>
<evidence type="ECO:0000256" key="1">
    <source>
        <dbReference type="SAM" id="MobiDB-lite"/>
    </source>
</evidence>
<keyword evidence="4" id="KW-1185">Reference proteome</keyword>
<evidence type="ECO:0000313" key="4">
    <source>
        <dbReference type="Proteomes" id="UP000199529"/>
    </source>
</evidence>
<reference evidence="4" key="1">
    <citation type="submission" date="2016-10" db="EMBL/GenBank/DDBJ databases">
        <authorList>
            <person name="Varghese N."/>
            <person name="Submissions S."/>
        </authorList>
    </citation>
    <scope>NUCLEOTIDE SEQUENCE [LARGE SCALE GENOMIC DNA]</scope>
    <source>
        <strain evidence="4">CGMCC 4.3530</strain>
    </source>
</reference>
<protein>
    <recommendedName>
        <fullName evidence="5">GLTT repeat-containing protein</fullName>
    </recommendedName>
</protein>
<feature type="region of interest" description="Disordered" evidence="1">
    <location>
        <begin position="181"/>
        <end position="222"/>
    </location>
</feature>
<dbReference type="RefSeq" id="WP_177226624.1">
    <property type="nucleotide sequence ID" value="NZ_FNOK01000020.1"/>
</dbReference>
<dbReference type="Proteomes" id="UP000199529">
    <property type="component" value="Unassembled WGS sequence"/>
</dbReference>
<dbReference type="EMBL" id="FNOK01000020">
    <property type="protein sequence ID" value="SDY12802.1"/>
    <property type="molecule type" value="Genomic_DNA"/>
</dbReference>
<evidence type="ECO:0000256" key="2">
    <source>
        <dbReference type="SAM" id="SignalP"/>
    </source>
</evidence>
<proteinExistence type="predicted"/>
<organism evidence="3 4">
    <name type="scientific">Saccharopolyspora shandongensis</name>
    <dbReference type="NCBI Taxonomy" id="418495"/>
    <lineage>
        <taxon>Bacteria</taxon>
        <taxon>Bacillati</taxon>
        <taxon>Actinomycetota</taxon>
        <taxon>Actinomycetes</taxon>
        <taxon>Pseudonocardiales</taxon>
        <taxon>Pseudonocardiaceae</taxon>
        <taxon>Saccharopolyspora</taxon>
    </lineage>
</organism>
<gene>
    <name evidence="3" type="ORF">SAMN05216215_102084</name>
</gene>
<feature type="signal peptide" evidence="2">
    <location>
        <begin position="1"/>
        <end position="27"/>
    </location>
</feature>
<sequence length="244" mass="23470">MKRTLTAAAAVLVGGAGAVGFAATANAAETPQLPAELPTDNNLAQTAYHFAGTLQSAQQTVGDVVPVEERIAGRSGGGEALGGLTGALGSTPAGSLLGGVTGGKSLDPSSALGAVPVGDVVPALSVSPVARTDGPTNDLLPIGVDSALPGTPQTKPAQLPPAQQDVDVVGEAVHGVASSTPLAGTQLPLSRSGDALGGITGPQGPLGGLTGELPVGKTDPTTALDKINDVVSHGPLGGVNQLGS</sequence>
<accession>A0A1H3HBF0</accession>
<feature type="chain" id="PRO_5011530105" description="GLTT repeat-containing protein" evidence="2">
    <location>
        <begin position="28"/>
        <end position="244"/>
    </location>
</feature>
<name>A0A1H3HBF0_9PSEU</name>